<reference evidence="2" key="1">
    <citation type="submission" date="2016-01" db="EMBL/GenBank/DDBJ databases">
        <title>Reference transcriptome for the parasite Schistocephalus solidus: insights into the molecular evolution of parasitism.</title>
        <authorList>
            <person name="Hebert F.O."/>
            <person name="Grambauer S."/>
            <person name="Barber I."/>
            <person name="Landry C.R."/>
            <person name="Aubin-Horth N."/>
        </authorList>
    </citation>
    <scope>NUCLEOTIDE SEQUENCE</scope>
</reference>
<feature type="transmembrane region" description="Helical" evidence="1">
    <location>
        <begin position="343"/>
        <end position="361"/>
    </location>
</feature>
<proteinExistence type="predicted"/>
<keyword evidence="1" id="KW-0812">Transmembrane</keyword>
<feature type="transmembrane region" description="Helical" evidence="1">
    <location>
        <begin position="69"/>
        <end position="92"/>
    </location>
</feature>
<dbReference type="EMBL" id="GEEE01002660">
    <property type="protein sequence ID" value="JAP60565.1"/>
    <property type="molecule type" value="Transcribed_RNA"/>
</dbReference>
<gene>
    <name evidence="2" type="primary">HHAT</name>
    <name evidence="2" type="ORF">TR167032</name>
</gene>
<accession>A0A0V0J4P5</accession>
<organism evidence="2">
    <name type="scientific">Schistocephalus solidus</name>
    <name type="common">Tapeworm</name>
    <dbReference type="NCBI Taxonomy" id="70667"/>
    <lineage>
        <taxon>Eukaryota</taxon>
        <taxon>Metazoa</taxon>
        <taxon>Spiralia</taxon>
        <taxon>Lophotrochozoa</taxon>
        <taxon>Platyhelminthes</taxon>
        <taxon>Cestoda</taxon>
        <taxon>Eucestoda</taxon>
        <taxon>Diphyllobothriidea</taxon>
        <taxon>Diphyllobothriidae</taxon>
        <taxon>Schistocephalus</taxon>
    </lineage>
</organism>
<keyword evidence="1" id="KW-0472">Membrane</keyword>
<dbReference type="GO" id="GO:0016409">
    <property type="term" value="F:palmitoyltransferase activity"/>
    <property type="evidence" value="ECO:0007669"/>
    <property type="project" value="TreeGrafter"/>
</dbReference>
<feature type="transmembrane region" description="Helical" evidence="1">
    <location>
        <begin position="287"/>
        <end position="310"/>
    </location>
</feature>
<name>A0A0V0J4P5_SCHSO</name>
<keyword evidence="2" id="KW-0808">Transferase</keyword>
<protein>
    <submittedName>
        <fullName evidence="2">Protein-cysteine N-palmitoyltransferase HHAT</fullName>
    </submittedName>
</protein>
<evidence type="ECO:0000256" key="1">
    <source>
        <dbReference type="SAM" id="Phobius"/>
    </source>
</evidence>
<dbReference type="InterPro" id="IPR051085">
    <property type="entry name" value="MB_O-acyltransferase"/>
</dbReference>
<feature type="non-terminal residue" evidence="2">
    <location>
        <position position="1"/>
    </location>
</feature>
<evidence type="ECO:0000313" key="2">
    <source>
        <dbReference type="EMBL" id="JAP60565.1"/>
    </source>
</evidence>
<dbReference type="PANTHER" id="PTHR13285:SF18">
    <property type="entry name" value="PROTEIN-CYSTEINE N-PALMITOYLTRANSFERASE RASP"/>
    <property type="match status" value="1"/>
</dbReference>
<feature type="transmembrane region" description="Helical" evidence="1">
    <location>
        <begin position="12"/>
        <end position="36"/>
    </location>
</feature>
<dbReference type="PANTHER" id="PTHR13285">
    <property type="entry name" value="ACYLTRANSFERASE"/>
    <property type="match status" value="1"/>
</dbReference>
<feature type="transmembrane region" description="Helical" evidence="1">
    <location>
        <begin position="104"/>
        <end position="135"/>
    </location>
</feature>
<dbReference type="AlphaFoldDB" id="A0A0V0J4P5"/>
<dbReference type="GO" id="GO:0005783">
    <property type="term" value="C:endoplasmic reticulum"/>
    <property type="evidence" value="ECO:0007669"/>
    <property type="project" value="TreeGrafter"/>
</dbReference>
<keyword evidence="1" id="KW-1133">Transmembrane helix</keyword>
<sequence length="509" mass="57513">SLPHSLYVRSMELLLCIIIWILFAAKAFYSLCVVSWSDNNQFQFLSRSLLKDSWNGMFKDSKDTEWSLVYIWLLKLPLISLFLLSTVFSNCLRSNELVRICEVILSASIFVPTISPLIFLTSVLATVVFAVLGYLLRSKTLIWTLSLCSLLYVEEAVRVVRRISDADTLRADETFEKATVLQSTTALVILRATSVGLEFANKLSSLPRTVIVSQLTLLGLLEAICYATYPPTFCFGPLVSFSDWCLWRKRALQVEISASIEITPGFKGSLTPRPLCARSLGLRAARLLLWFFVWEATLHIVYPNVVLFLATQPAADVSPPPSVVGSSVPGRFHASPYLETDRAALGGAVYLIGLQFFFAYMQLYGWPGLLSDVQVYLLARRRSSVASPVFNCLVPDGPPCPTHVFLFSEMWRRFDRGLYNFLKWYIYLPWLKPKEPAVRKKSVSPATLPYHPVSLVQRLQGGLLCFLFVLVFHSCNWQNAVWVGINTIQILLERFIKRAFHTTDCGKKT</sequence>